<proteinExistence type="predicted"/>
<dbReference type="InterPro" id="IPR036116">
    <property type="entry name" value="FN3_sf"/>
</dbReference>
<accession>A0AA94EGC4</accession>
<dbReference type="Pfam" id="PF13550">
    <property type="entry name" value="Phage-tail_3"/>
    <property type="match status" value="1"/>
</dbReference>
<comment type="caution">
    <text evidence="3">The sequence shown here is derived from an EMBL/GenBank/DDBJ whole genome shotgun (WGS) entry which is preliminary data.</text>
</comment>
<evidence type="ECO:0000313" key="4">
    <source>
        <dbReference type="Proteomes" id="UP000286680"/>
    </source>
</evidence>
<dbReference type="InterPro" id="IPR032876">
    <property type="entry name" value="J_dom"/>
</dbReference>
<protein>
    <recommendedName>
        <fullName evidence="2">Fibronectin type-III domain-containing protein</fullName>
    </recommendedName>
</protein>
<reference evidence="4" key="1">
    <citation type="journal article" date="2018" name="Front. Microbiol.">
        <title>Genome-Based Analysis Reveals the Taxonomy and Diversity of the Family Idiomarinaceae.</title>
        <authorList>
            <person name="Liu Y."/>
            <person name="Lai Q."/>
            <person name="Shao Z."/>
        </authorList>
    </citation>
    <scope>NUCLEOTIDE SEQUENCE [LARGE SCALE GENOMIC DNA]</scope>
    <source>
        <strain evidence="4">SN-14</strain>
    </source>
</reference>
<keyword evidence="4" id="KW-1185">Reference proteome</keyword>
<evidence type="ECO:0000259" key="2">
    <source>
        <dbReference type="PROSITE" id="PS50853"/>
    </source>
</evidence>
<evidence type="ECO:0000313" key="3">
    <source>
        <dbReference type="EMBL" id="RUO44981.1"/>
    </source>
</evidence>
<feature type="compositionally biased region" description="Low complexity" evidence="1">
    <location>
        <begin position="1310"/>
        <end position="1319"/>
    </location>
</feature>
<organism evidence="3 4">
    <name type="scientific">Idiomarina aquatica</name>
    <dbReference type="NCBI Taxonomy" id="1327752"/>
    <lineage>
        <taxon>Bacteria</taxon>
        <taxon>Pseudomonadati</taxon>
        <taxon>Pseudomonadota</taxon>
        <taxon>Gammaproteobacteria</taxon>
        <taxon>Alteromonadales</taxon>
        <taxon>Idiomarinaceae</taxon>
        <taxon>Idiomarina</taxon>
    </lineage>
</organism>
<dbReference type="Gene3D" id="2.60.40.10">
    <property type="entry name" value="Immunoglobulins"/>
    <property type="match status" value="1"/>
</dbReference>
<dbReference type="EMBL" id="PIPS01000001">
    <property type="protein sequence ID" value="RUO44981.1"/>
    <property type="molecule type" value="Genomic_DNA"/>
</dbReference>
<dbReference type="Proteomes" id="UP000286680">
    <property type="component" value="Unassembled WGS sequence"/>
</dbReference>
<feature type="region of interest" description="Disordered" evidence="1">
    <location>
        <begin position="1428"/>
        <end position="1468"/>
    </location>
</feature>
<name>A0AA94EGC4_9GAMM</name>
<dbReference type="InterPro" id="IPR013783">
    <property type="entry name" value="Ig-like_fold"/>
</dbReference>
<dbReference type="PANTHER" id="PTHR24637:SF377">
    <property type="entry name" value="COLLAGEN TYPE IX ALPHA 1 CHAIN"/>
    <property type="match status" value="1"/>
</dbReference>
<dbReference type="Gene3D" id="1.20.5.320">
    <property type="entry name" value="6-Phosphogluconate Dehydrogenase, domain 3"/>
    <property type="match status" value="1"/>
</dbReference>
<dbReference type="PROSITE" id="PS50853">
    <property type="entry name" value="FN3"/>
    <property type="match status" value="1"/>
</dbReference>
<dbReference type="InterPro" id="IPR003961">
    <property type="entry name" value="FN3_dom"/>
</dbReference>
<evidence type="ECO:0000256" key="1">
    <source>
        <dbReference type="SAM" id="MobiDB-lite"/>
    </source>
</evidence>
<gene>
    <name evidence="3" type="ORF">CWE23_02835</name>
</gene>
<dbReference type="SMART" id="SM00060">
    <property type="entry name" value="FN3"/>
    <property type="match status" value="2"/>
</dbReference>
<dbReference type="PANTHER" id="PTHR24637">
    <property type="entry name" value="COLLAGEN"/>
    <property type="match status" value="1"/>
</dbReference>
<dbReference type="SUPFAM" id="SSF49265">
    <property type="entry name" value="Fibronectin type III"/>
    <property type="match status" value="1"/>
</dbReference>
<feature type="compositionally biased region" description="Low complexity" evidence="1">
    <location>
        <begin position="1449"/>
        <end position="1462"/>
    </location>
</feature>
<dbReference type="RefSeq" id="WP_126819360.1">
    <property type="nucleotide sequence ID" value="NZ_PIPS01000001.1"/>
</dbReference>
<feature type="domain" description="Fibronectin type-III" evidence="2">
    <location>
        <begin position="479"/>
        <end position="577"/>
    </location>
</feature>
<feature type="compositionally biased region" description="Polar residues" evidence="1">
    <location>
        <begin position="1428"/>
        <end position="1439"/>
    </location>
</feature>
<sequence>MPPAIAAVAAGVAAGFAASSVVVGIAVAIGTVALQSSLKPEMPGVEESVNEAQTLTTQPLQPHRGVYGEGVVSGSIIGYGKRKMGDKEAHVVAVTLAGHQIESAELYEVNGKPKPSGTTYTIMRGDQTTANQTALQYCDGWTENHVGFGRAYAVVTIPIDPEEMPSGLQNITFKVKGKRVYDPRKDTTVGGDGPHRANDEATWEWSDNSILCAFDYQRFHGFRKLSLNKFDLAHIMEQANICDEMVSYTDSDGQQQTEKRFTCNGSWTFDQSPPKVLERIMSSCGGKPYRRGGKIYLQTASYHGMAELTLTDNDATGEIIITPHRELKDRCNLVRASLQDPKKGYQPTDAPVVKNEIYIERDGMELEDELQLNFTNSATMAQRLMKYHLERNRAGMRIQFPCKAKGLLAMAGKTVHVDLPNEGIDKEFIVTDWGFDVGSKKVSLVLEEESPALYSDSLVPSEGNLTPNTNLPDFTRPDAPESVSFVVDSVSTHRQGYVTWSHPTPRAVTEYRVLVRKDGDDIVEYPVIARSSVQLKQDINGLDAGQYSIEVYARNRYDRTSVPATISLTLNEPSPPTSLGATAGNWEITLAPTLAGIGLGTMFEFAYGTPDNIIGRGASIVIPGLTPDTEHDVYARTVNILGQSAMRHETIRTTKDTSQVDPIIETYTNRLDEVDSNFQSFVENEFTDLQQLVNDNAQEINVRFSNELFERERNDATVLRSIIDAAASRNELRRRIERGEELIGAVLDVDPVTGTITNRAFEYTDNRFSEAQLRLDGVAGEINATVERLTFNEQRVTQLGAEINLLPGVIDQRATAIVADSIAALEPAHAFNFFDSAQGWTAVTGTITPGVNRVLLEIGDITNSELAYSGQEYPVIRMSVRRTAGENWLGNIVVTFTDDSTESYPGIIEPIEVLDTDVIRIVDFTALNSYHGDIKALRITLGQDNTDTFELKSLSIGKPDAALQDLTNIQAQVVTASSRIDALSGEVADKVDVETWTQEGVTRTNVESVLNGIEAYATMKVTYQAIDENGLIEKANDAALFIDGYEGTFTSYVASLDQRLNEDGEAISQQFTTVENKLDAQDGRIRSQALSTSSTREGLDSNILEDLQSAVDFGLYRFNQLDKDVRFSLAIEELQAITGPSGSLARSIQNLESITQQDGKAIEAQAQRLALAETTIDGNARALQVLGARVGDQEEFARAQLELNASYNETLEAYEAYAFLGVEQVQNGRAVLTGVTFGGSQNAISFRGDVFQWEDTQGNMLLHYDTDEGVAYLRARLVLGDGFTVTTEDDIRGLDGEQGPPGPQGPEGPVGPQGVPGEPGADGQVYYTWIRYADDINGNGISNQPDGKFYMGLAYNKTSPTESNDPSDYTWSRFRGEDGTDGVQGPPGEDGQTTYTWIAYSDSADGSGMYQVPNSNTKYIGIATNKTTATESNDPSDYTWSRFRGEDGAQGPQGPQGPAGNDGATGPGFFGARYDTINWSQGYSRFHALTGRNPIPGDIFVQTLTDGSDSSARQRNPENNGWDQVALQINGSMVATGTIAGDRFIAGTELNSPVIKSGRVELVGSNYMSIQTATPFGPNNLLEWKGPRNSYTYDETNKLVKFDGLTKANALQYFSDAGDSYFGGSITAGTLKNAVQSTQLGNTDVTVGPFGSNGGLIEIKCSISAARSTGLVSGNCPYPAPSAPTGTMRLYRETAGGEILVATQNVSGSYNCLDEGPEHIENWQLSGSFTYTDNLQTASNRTYRLEVEHNLPIYPNGSQSLSLITEEA</sequence>
<feature type="region of interest" description="Disordered" evidence="1">
    <location>
        <begin position="1288"/>
        <end position="1321"/>
    </location>
</feature>